<dbReference type="AlphaFoldDB" id="A0A6B9M404"/>
<proteinExistence type="evidence at transcript level"/>
<evidence type="ECO:0000259" key="1">
    <source>
        <dbReference type="PROSITE" id="PS50208"/>
    </source>
</evidence>
<dbReference type="InterPro" id="IPR052039">
    <property type="entry name" value="Caspase-related_regulators"/>
</dbReference>
<dbReference type="PANTHER" id="PTHR22576">
    <property type="entry name" value="MUCOSA ASSOCIATED LYMPHOID TISSUE LYMPHOMA TRANSLOCATION PROTEIN 1/PARACASPASE"/>
    <property type="match status" value="1"/>
</dbReference>
<dbReference type="InterPro" id="IPR011600">
    <property type="entry name" value="Pept_C14_caspase"/>
</dbReference>
<dbReference type="InterPro" id="IPR029030">
    <property type="entry name" value="Caspase-like_dom_sf"/>
</dbReference>
<evidence type="ECO:0000313" key="2">
    <source>
        <dbReference type="EMBL" id="QHB50536.1"/>
    </source>
</evidence>
<dbReference type="Pfam" id="PF00656">
    <property type="entry name" value="Peptidase_C14"/>
    <property type="match status" value="1"/>
</dbReference>
<gene>
    <name evidence="2" type="primary">Casp-6</name>
</gene>
<dbReference type="GO" id="GO:0006508">
    <property type="term" value="P:proteolysis"/>
    <property type="evidence" value="ECO:0007669"/>
    <property type="project" value="InterPro"/>
</dbReference>
<dbReference type="Gene3D" id="3.40.50.1460">
    <property type="match status" value="1"/>
</dbReference>
<dbReference type="GO" id="GO:0004197">
    <property type="term" value="F:cysteine-type endopeptidase activity"/>
    <property type="evidence" value="ECO:0007669"/>
    <property type="project" value="InterPro"/>
</dbReference>
<name>A0A6B9M404_SPOEX</name>
<accession>A0A6B9M404</accession>
<dbReference type="PROSITE" id="PS50208">
    <property type="entry name" value="CASPASE_P20"/>
    <property type="match status" value="1"/>
</dbReference>
<organism evidence="2">
    <name type="scientific">Spodoptera exigua</name>
    <name type="common">Beet armyworm</name>
    <name type="synonym">Noctua fulgens</name>
    <dbReference type="NCBI Taxonomy" id="7107"/>
    <lineage>
        <taxon>Eukaryota</taxon>
        <taxon>Metazoa</taxon>
        <taxon>Ecdysozoa</taxon>
        <taxon>Arthropoda</taxon>
        <taxon>Hexapoda</taxon>
        <taxon>Insecta</taxon>
        <taxon>Pterygota</taxon>
        <taxon>Neoptera</taxon>
        <taxon>Endopterygota</taxon>
        <taxon>Lepidoptera</taxon>
        <taxon>Glossata</taxon>
        <taxon>Ditrysia</taxon>
        <taxon>Noctuoidea</taxon>
        <taxon>Noctuidae</taxon>
        <taxon>Amphipyrinae</taxon>
        <taxon>Spodoptera</taxon>
    </lineage>
</organism>
<sequence length="354" mass="39845">MSLLQNLSYREYQHALEFSLHRCEVIARLANMKITYTNTTKPGETLIKALDRAGISAPSYKKLVADSAKVKTFTTYYKPKAKIAILVANDRYTHLSRLATPSIDCDSLAALLKKAGFIAIKIKNTTGVQLKLILAKIFDLVEEDSYCFFFYAGHGCQLCNTKCMLGIDCPTENIALEHCVTENFVLNAMTKRKPELGMLIMDMCCVCLDRNVHPSIFSSINTVEQYTVHKNLLVAYSSQSSQNAYEELQIECSTTINNDQTYELKTGDTDKIVPGASQYVNSLCTRIDEDLDANTLLDKVHEDVEKSVKKQKPTKVQCGVDKRSLYDPPTGDTQALQNRLREATQEYNEYCVVY</sequence>
<feature type="domain" description="Caspase family p20" evidence="1">
    <location>
        <begin position="80"/>
        <end position="155"/>
    </location>
</feature>
<dbReference type="InterPro" id="IPR001309">
    <property type="entry name" value="Pept_C14_p20"/>
</dbReference>
<dbReference type="SUPFAM" id="SSF52129">
    <property type="entry name" value="Caspase-like"/>
    <property type="match status" value="1"/>
</dbReference>
<dbReference type="PANTHER" id="PTHR22576:SF37">
    <property type="entry name" value="MUCOSA-ASSOCIATED LYMPHOID TISSUE LYMPHOMA TRANSLOCATION PROTEIN 1"/>
    <property type="match status" value="1"/>
</dbReference>
<protein>
    <submittedName>
        <fullName evidence="2">Casp-6</fullName>
    </submittedName>
</protein>
<reference evidence="2" key="1">
    <citation type="submission" date="2019-05" db="EMBL/GenBank/DDBJ databases">
        <authorList>
            <person name="Yu H."/>
            <person name="Huang G.-H."/>
        </authorList>
    </citation>
    <scope>NUCLEOTIDE SEQUENCE</scope>
</reference>
<dbReference type="EMBL" id="MK970544">
    <property type="protein sequence ID" value="QHB50536.1"/>
    <property type="molecule type" value="mRNA"/>
</dbReference>